<keyword evidence="2" id="KW-1185">Reference proteome</keyword>
<comment type="caution">
    <text evidence="1">The sequence shown here is derived from an EMBL/GenBank/DDBJ whole genome shotgun (WGS) entry which is preliminary data.</text>
</comment>
<dbReference type="OrthoDB" id="1668230at2759"/>
<organism evidence="1 2">
    <name type="scientific">Aspergillus rambellii</name>
    <dbReference type="NCBI Taxonomy" id="308745"/>
    <lineage>
        <taxon>Eukaryota</taxon>
        <taxon>Fungi</taxon>
        <taxon>Dikarya</taxon>
        <taxon>Ascomycota</taxon>
        <taxon>Pezizomycotina</taxon>
        <taxon>Eurotiomycetes</taxon>
        <taxon>Eurotiomycetidae</taxon>
        <taxon>Eurotiales</taxon>
        <taxon>Aspergillaceae</taxon>
        <taxon>Aspergillus</taxon>
        <taxon>Aspergillus subgen. Nidulantes</taxon>
    </lineage>
</organism>
<evidence type="ECO:0000313" key="1">
    <source>
        <dbReference type="EMBL" id="KKK16635.1"/>
    </source>
</evidence>
<accession>A0A0F8WFM1</accession>
<dbReference type="AlphaFoldDB" id="A0A0F8WFM1"/>
<gene>
    <name evidence="1" type="ORF">ARAM_000533</name>
</gene>
<protein>
    <submittedName>
        <fullName evidence="1">Uncharacterized protein</fullName>
    </submittedName>
</protein>
<reference evidence="1 2" key="1">
    <citation type="submission" date="2015-02" db="EMBL/GenBank/DDBJ databases">
        <title>Draft Genome Sequences of Two Closely-Related Aflatoxigenic Aspergillus Species Obtained from the Cote d'Ivoire.</title>
        <authorList>
            <person name="Moore G.G."/>
            <person name="Beltz S.B."/>
            <person name="Mack B.M."/>
        </authorList>
    </citation>
    <scope>NUCLEOTIDE SEQUENCE [LARGE SCALE GENOMIC DNA]</scope>
    <source>
        <strain evidence="1 2">SRRC1468</strain>
    </source>
</reference>
<dbReference type="Proteomes" id="UP000034291">
    <property type="component" value="Unassembled WGS sequence"/>
</dbReference>
<name>A0A0F8WFM1_9EURO</name>
<sequence length="140" mass="15808">MCDPESVQCYDTADTVMEKTMQLATSYSFNYGKLRVDLFKDNSPTDGRAYWPKRELLPETTDIWLGWIIEGCWDGRFQTAHCVLQALDNVRLPPVGQSHIIRLGQAIKNSIKGHPLMTIIGVVGLTLLLGRRVLSQFRGL</sequence>
<evidence type="ECO:0000313" key="2">
    <source>
        <dbReference type="Proteomes" id="UP000034291"/>
    </source>
</evidence>
<dbReference type="EMBL" id="JZBS01002966">
    <property type="protein sequence ID" value="KKK16635.1"/>
    <property type="molecule type" value="Genomic_DNA"/>
</dbReference>
<proteinExistence type="predicted"/>